<keyword evidence="4" id="KW-1185">Reference proteome</keyword>
<name>G7Y563_CLOSI</name>
<accession>G7Y563</accession>
<dbReference type="GO" id="GO:0000786">
    <property type="term" value="C:nucleosome"/>
    <property type="evidence" value="ECO:0007669"/>
    <property type="project" value="InterPro"/>
</dbReference>
<feature type="region of interest" description="Disordered" evidence="2">
    <location>
        <begin position="66"/>
        <end position="100"/>
    </location>
</feature>
<comment type="similarity">
    <text evidence="1">Belongs to the histone H3 family.</text>
</comment>
<proteinExistence type="inferred from homology"/>
<evidence type="ECO:0000256" key="2">
    <source>
        <dbReference type="SAM" id="MobiDB-lite"/>
    </source>
</evidence>
<dbReference type="EMBL" id="DF142868">
    <property type="protein sequence ID" value="GAA48090.1"/>
    <property type="molecule type" value="Genomic_DNA"/>
</dbReference>
<sequence>MDDLWQGVGTGVVFDQSLKTRSLCARILDRTVENSNHPGDFPDARWLLFPIRMNHSASRIRVNTAFRPSKSTSGKAPRKHLVTKATRKSAPDTVPVRKRHRYRTETVALREIRRYQKSTELLIH</sequence>
<dbReference type="GO" id="GO:0003677">
    <property type="term" value="F:DNA binding"/>
    <property type="evidence" value="ECO:0007669"/>
    <property type="project" value="InterPro"/>
</dbReference>
<evidence type="ECO:0000313" key="4">
    <source>
        <dbReference type="Proteomes" id="UP000008909"/>
    </source>
</evidence>
<dbReference type="InterPro" id="IPR009072">
    <property type="entry name" value="Histone-fold"/>
</dbReference>
<dbReference type="PROSITE" id="PS00322">
    <property type="entry name" value="HISTONE_H3_1"/>
    <property type="match status" value="1"/>
</dbReference>
<feature type="compositionally biased region" description="Basic residues" evidence="2">
    <location>
        <begin position="76"/>
        <end position="87"/>
    </location>
</feature>
<gene>
    <name evidence="3" type="ORF">CLF_101163</name>
</gene>
<dbReference type="GO" id="GO:0046982">
    <property type="term" value="F:protein heterodimerization activity"/>
    <property type="evidence" value="ECO:0007669"/>
    <property type="project" value="InterPro"/>
</dbReference>
<dbReference type="PRINTS" id="PR00622">
    <property type="entry name" value="HISTONEH3"/>
</dbReference>
<dbReference type="GO" id="GO:0030527">
    <property type="term" value="F:structural constituent of chromatin"/>
    <property type="evidence" value="ECO:0007669"/>
    <property type="project" value="InterPro"/>
</dbReference>
<dbReference type="SUPFAM" id="SSF47113">
    <property type="entry name" value="Histone-fold"/>
    <property type="match status" value="1"/>
</dbReference>
<dbReference type="AlphaFoldDB" id="G7Y563"/>
<dbReference type="Gene3D" id="1.10.20.10">
    <property type="entry name" value="Histone, subunit A"/>
    <property type="match status" value="1"/>
</dbReference>
<protein>
    <submittedName>
        <fullName evidence="3">Histone H3</fullName>
    </submittedName>
</protein>
<evidence type="ECO:0000256" key="1">
    <source>
        <dbReference type="ARBA" id="ARBA00010343"/>
    </source>
</evidence>
<reference evidence="3" key="1">
    <citation type="journal article" date="2011" name="Genome Biol.">
        <title>The draft genome of the carcinogenic human liver fluke Clonorchis sinensis.</title>
        <authorList>
            <person name="Wang X."/>
            <person name="Chen W."/>
            <person name="Huang Y."/>
            <person name="Sun J."/>
            <person name="Men J."/>
            <person name="Liu H."/>
            <person name="Luo F."/>
            <person name="Guo L."/>
            <person name="Lv X."/>
            <person name="Deng C."/>
            <person name="Zhou C."/>
            <person name="Fan Y."/>
            <person name="Li X."/>
            <person name="Huang L."/>
            <person name="Hu Y."/>
            <person name="Liang C."/>
            <person name="Hu X."/>
            <person name="Xu J."/>
            <person name="Yu X."/>
        </authorList>
    </citation>
    <scope>NUCLEOTIDE SEQUENCE [LARGE SCALE GENOMIC DNA]</scope>
    <source>
        <strain evidence="3">Henan</strain>
    </source>
</reference>
<evidence type="ECO:0000313" key="3">
    <source>
        <dbReference type="EMBL" id="GAA48090.1"/>
    </source>
</evidence>
<dbReference type="PANTHER" id="PTHR11426">
    <property type="entry name" value="HISTONE H3"/>
    <property type="match status" value="1"/>
</dbReference>
<dbReference type="Proteomes" id="UP000008909">
    <property type="component" value="Unassembled WGS sequence"/>
</dbReference>
<organism evidence="3 4">
    <name type="scientific">Clonorchis sinensis</name>
    <name type="common">Chinese liver fluke</name>
    <dbReference type="NCBI Taxonomy" id="79923"/>
    <lineage>
        <taxon>Eukaryota</taxon>
        <taxon>Metazoa</taxon>
        <taxon>Spiralia</taxon>
        <taxon>Lophotrochozoa</taxon>
        <taxon>Platyhelminthes</taxon>
        <taxon>Trematoda</taxon>
        <taxon>Digenea</taxon>
        <taxon>Opisthorchiida</taxon>
        <taxon>Opisthorchiata</taxon>
        <taxon>Opisthorchiidae</taxon>
        <taxon>Clonorchis</taxon>
    </lineage>
</organism>
<dbReference type="InterPro" id="IPR000164">
    <property type="entry name" value="Histone_H3/CENP-A"/>
</dbReference>
<reference key="2">
    <citation type="submission" date="2011-10" db="EMBL/GenBank/DDBJ databases">
        <title>The genome and transcriptome sequence of Clonorchis sinensis provide insights into the carcinogenic liver fluke.</title>
        <authorList>
            <person name="Wang X."/>
            <person name="Huang Y."/>
            <person name="Chen W."/>
            <person name="Liu H."/>
            <person name="Guo L."/>
            <person name="Chen Y."/>
            <person name="Luo F."/>
            <person name="Zhou W."/>
            <person name="Sun J."/>
            <person name="Mao Q."/>
            <person name="Liang P."/>
            <person name="Zhou C."/>
            <person name="Tian Y."/>
            <person name="Men J."/>
            <person name="Lv X."/>
            <person name="Huang L."/>
            <person name="Zhou J."/>
            <person name="Hu Y."/>
            <person name="Li R."/>
            <person name="Zhang F."/>
            <person name="Lei H."/>
            <person name="Li X."/>
            <person name="Hu X."/>
            <person name="Liang C."/>
            <person name="Xu J."/>
            <person name="Wu Z."/>
            <person name="Yu X."/>
        </authorList>
    </citation>
    <scope>NUCLEOTIDE SEQUENCE</scope>
    <source>
        <strain>Henan</strain>
    </source>
</reference>